<sequence length="103" mass="11790">MAQWRSTAEFRVKDRFGDNLKAHLLDFYHSCSTTQPLLLSWLHDHGCSISEGSLSNILTKDHDIFHQEKEELLEAGLTCSDYLQADDTGSRHQGKNGYCLFCR</sequence>
<evidence type="ECO:0000313" key="1">
    <source>
        <dbReference type="EMBL" id="UYM15251.1"/>
    </source>
</evidence>
<evidence type="ECO:0008006" key="3">
    <source>
        <dbReference type="Google" id="ProtNLM"/>
    </source>
</evidence>
<keyword evidence="2" id="KW-1185">Reference proteome</keyword>
<dbReference type="RefSeq" id="WP_262597171.1">
    <property type="nucleotide sequence ID" value="NZ_CP103300.1"/>
</dbReference>
<dbReference type="Proteomes" id="UP001163255">
    <property type="component" value="Chromosome"/>
</dbReference>
<organism evidence="1 2">
    <name type="scientific">Endozoicomonas euniceicola</name>
    <dbReference type="NCBI Taxonomy" id="1234143"/>
    <lineage>
        <taxon>Bacteria</taxon>
        <taxon>Pseudomonadati</taxon>
        <taxon>Pseudomonadota</taxon>
        <taxon>Gammaproteobacteria</taxon>
        <taxon>Oceanospirillales</taxon>
        <taxon>Endozoicomonadaceae</taxon>
        <taxon>Endozoicomonas</taxon>
    </lineage>
</organism>
<proteinExistence type="predicted"/>
<name>A0ABY6GT08_9GAMM</name>
<accession>A0ABY6GT08</accession>
<reference evidence="1" key="1">
    <citation type="submission" date="2022-10" db="EMBL/GenBank/DDBJ databases">
        <title>Completed Genome Sequence of two octocoral isolated bacterium, Endozoicomonas euniceicola EF212T and Endozoicomonas gorgoniicola PS125T.</title>
        <authorList>
            <person name="Chiou Y.-J."/>
            <person name="Chen Y.-H."/>
        </authorList>
    </citation>
    <scope>NUCLEOTIDE SEQUENCE</scope>
    <source>
        <strain evidence="1">EF212</strain>
    </source>
</reference>
<dbReference type="EMBL" id="CP103300">
    <property type="protein sequence ID" value="UYM15251.1"/>
    <property type="molecule type" value="Genomic_DNA"/>
</dbReference>
<gene>
    <name evidence="1" type="ORF">NX720_20685</name>
</gene>
<evidence type="ECO:0000313" key="2">
    <source>
        <dbReference type="Proteomes" id="UP001163255"/>
    </source>
</evidence>
<protein>
    <recommendedName>
        <fullName evidence="3">Transposase IS701-like DDE domain-containing protein</fullName>
    </recommendedName>
</protein>